<dbReference type="InterPro" id="IPR011009">
    <property type="entry name" value="Kinase-like_dom_sf"/>
</dbReference>
<dbReference type="InterPro" id="IPR001245">
    <property type="entry name" value="Ser-Thr/Tyr_kinase_cat_dom"/>
</dbReference>
<evidence type="ECO:0000259" key="1">
    <source>
        <dbReference type="PROSITE" id="PS50011"/>
    </source>
</evidence>
<dbReference type="SMART" id="SM00219">
    <property type="entry name" value="TyrKc"/>
    <property type="match status" value="1"/>
</dbReference>
<dbReference type="Pfam" id="PF07714">
    <property type="entry name" value="PK_Tyr_Ser-Thr"/>
    <property type="match status" value="1"/>
</dbReference>
<dbReference type="GO" id="GO:0005518">
    <property type="term" value="F:collagen binding"/>
    <property type="evidence" value="ECO:0007669"/>
    <property type="project" value="TreeGrafter"/>
</dbReference>
<dbReference type="Proteomes" id="UP000759131">
    <property type="component" value="Unassembled WGS sequence"/>
</dbReference>
<name>A0A7R9QFB3_9ACAR</name>
<dbReference type="PROSITE" id="PS50011">
    <property type="entry name" value="PROTEIN_KINASE_DOM"/>
    <property type="match status" value="1"/>
</dbReference>
<keyword evidence="3" id="KW-1185">Reference proteome</keyword>
<gene>
    <name evidence="2" type="ORF">OSB1V03_LOCUS18999</name>
</gene>
<dbReference type="GO" id="GO:0043235">
    <property type="term" value="C:receptor complex"/>
    <property type="evidence" value="ECO:0007669"/>
    <property type="project" value="TreeGrafter"/>
</dbReference>
<proteinExistence type="predicted"/>
<protein>
    <recommendedName>
        <fullName evidence="1">Protein kinase domain-containing protein</fullName>
    </recommendedName>
</protein>
<dbReference type="EMBL" id="OC881120">
    <property type="protein sequence ID" value="CAD7642119.1"/>
    <property type="molecule type" value="Genomic_DNA"/>
</dbReference>
<dbReference type="PANTHER" id="PTHR24416:SF580">
    <property type="entry name" value="DISCOIDIN DOMAIN RECEPTOR, ISOFORM F"/>
    <property type="match status" value="1"/>
</dbReference>
<feature type="domain" description="Protein kinase" evidence="1">
    <location>
        <begin position="1"/>
        <end position="172"/>
    </location>
</feature>
<dbReference type="GO" id="GO:0038062">
    <property type="term" value="F:protein tyrosine kinase collagen receptor activity"/>
    <property type="evidence" value="ECO:0007669"/>
    <property type="project" value="TreeGrafter"/>
</dbReference>
<dbReference type="InterPro" id="IPR020635">
    <property type="entry name" value="Tyr_kinase_cat_dom"/>
</dbReference>
<dbReference type="InterPro" id="IPR000719">
    <property type="entry name" value="Prot_kinase_dom"/>
</dbReference>
<evidence type="ECO:0000313" key="3">
    <source>
        <dbReference type="Proteomes" id="UP000759131"/>
    </source>
</evidence>
<dbReference type="OrthoDB" id="6496480at2759"/>
<dbReference type="AlphaFoldDB" id="A0A7R9QFB3"/>
<dbReference type="GO" id="GO:0005886">
    <property type="term" value="C:plasma membrane"/>
    <property type="evidence" value="ECO:0007669"/>
    <property type="project" value="TreeGrafter"/>
</dbReference>
<organism evidence="2">
    <name type="scientific">Medioppia subpectinata</name>
    <dbReference type="NCBI Taxonomy" id="1979941"/>
    <lineage>
        <taxon>Eukaryota</taxon>
        <taxon>Metazoa</taxon>
        <taxon>Ecdysozoa</taxon>
        <taxon>Arthropoda</taxon>
        <taxon>Chelicerata</taxon>
        <taxon>Arachnida</taxon>
        <taxon>Acari</taxon>
        <taxon>Acariformes</taxon>
        <taxon>Sarcoptiformes</taxon>
        <taxon>Oribatida</taxon>
        <taxon>Brachypylina</taxon>
        <taxon>Oppioidea</taxon>
        <taxon>Oppiidae</taxon>
        <taxon>Medioppia</taxon>
    </lineage>
</organism>
<dbReference type="GO" id="GO:0005524">
    <property type="term" value="F:ATP binding"/>
    <property type="evidence" value="ECO:0007669"/>
    <property type="project" value="InterPro"/>
</dbReference>
<dbReference type="SUPFAM" id="SSF56112">
    <property type="entry name" value="Protein kinase-like (PK-like)"/>
    <property type="match status" value="1"/>
</dbReference>
<sequence>MASEIAKGCNYLESIGRTHRDLSARNIIFVAKNLVVKISDGGAYRDKYRADYYNGMPIRWMSPESIIDGRFSAKSDVYSFSTTFWEILTYCKSRPHYQLSDQSLLTLIVNTSNGADDVPPLVLGRPLHCPKEIYDLMVECWQTNENQRPPFHEIGLFLQRKNLGYQKPGPDH</sequence>
<reference evidence="2" key="1">
    <citation type="submission" date="2020-11" db="EMBL/GenBank/DDBJ databases">
        <authorList>
            <person name="Tran Van P."/>
        </authorList>
    </citation>
    <scope>NUCLEOTIDE SEQUENCE</scope>
</reference>
<accession>A0A7R9QFB3</accession>
<dbReference type="EMBL" id="CAJPIZ010026545">
    <property type="protein sequence ID" value="CAG2119049.1"/>
    <property type="molecule type" value="Genomic_DNA"/>
</dbReference>
<dbReference type="PRINTS" id="PR00109">
    <property type="entry name" value="TYRKINASE"/>
</dbReference>
<dbReference type="PANTHER" id="PTHR24416">
    <property type="entry name" value="TYROSINE-PROTEIN KINASE RECEPTOR"/>
    <property type="match status" value="1"/>
</dbReference>
<dbReference type="Gene3D" id="1.10.510.10">
    <property type="entry name" value="Transferase(Phosphotransferase) domain 1"/>
    <property type="match status" value="1"/>
</dbReference>
<dbReference type="GO" id="GO:0010976">
    <property type="term" value="P:positive regulation of neuron projection development"/>
    <property type="evidence" value="ECO:0007669"/>
    <property type="project" value="TreeGrafter"/>
</dbReference>
<dbReference type="InterPro" id="IPR050122">
    <property type="entry name" value="RTK"/>
</dbReference>
<dbReference type="GO" id="GO:0051897">
    <property type="term" value="P:positive regulation of phosphatidylinositol 3-kinase/protein kinase B signal transduction"/>
    <property type="evidence" value="ECO:0007669"/>
    <property type="project" value="TreeGrafter"/>
</dbReference>
<evidence type="ECO:0000313" key="2">
    <source>
        <dbReference type="EMBL" id="CAD7642119.1"/>
    </source>
</evidence>